<protein>
    <recommendedName>
        <fullName evidence="10">ABC transmembrane type-1 domain-containing protein</fullName>
    </recommendedName>
</protein>
<dbReference type="AlphaFoldDB" id="A0A7R9KIB5"/>
<evidence type="ECO:0000313" key="11">
    <source>
        <dbReference type="EMBL" id="CAD7623597.1"/>
    </source>
</evidence>
<accession>A0A7R9KIB5</accession>
<reference evidence="11" key="1">
    <citation type="submission" date="2020-11" db="EMBL/GenBank/DDBJ databases">
        <authorList>
            <person name="Tran Van P."/>
        </authorList>
    </citation>
    <scope>NUCLEOTIDE SEQUENCE</scope>
</reference>
<dbReference type="GO" id="GO:0016020">
    <property type="term" value="C:membrane"/>
    <property type="evidence" value="ECO:0007669"/>
    <property type="project" value="UniProtKB-SubCell"/>
</dbReference>
<evidence type="ECO:0000256" key="8">
    <source>
        <dbReference type="ARBA" id="ARBA00023136"/>
    </source>
</evidence>
<evidence type="ECO:0000256" key="4">
    <source>
        <dbReference type="ARBA" id="ARBA00022692"/>
    </source>
</evidence>
<dbReference type="PANTHER" id="PTHR24223">
    <property type="entry name" value="ATP-BINDING CASSETTE SUB-FAMILY C"/>
    <property type="match status" value="1"/>
</dbReference>
<evidence type="ECO:0000256" key="7">
    <source>
        <dbReference type="ARBA" id="ARBA00022989"/>
    </source>
</evidence>
<dbReference type="GO" id="GO:0140359">
    <property type="term" value="F:ABC-type transporter activity"/>
    <property type="evidence" value="ECO:0007669"/>
    <property type="project" value="InterPro"/>
</dbReference>
<dbReference type="SUPFAM" id="SSF90123">
    <property type="entry name" value="ABC transporter transmembrane region"/>
    <property type="match status" value="1"/>
</dbReference>
<dbReference type="InterPro" id="IPR036640">
    <property type="entry name" value="ABC1_TM_sf"/>
</dbReference>
<comment type="similarity">
    <text evidence="2">Belongs to the ABC transporter superfamily. ABCC family. Conjugate transporter (TC 3.A.1.208) subfamily.</text>
</comment>
<dbReference type="Gene3D" id="1.20.1560.10">
    <property type="entry name" value="ABC transporter type 1, transmembrane domain"/>
    <property type="match status" value="1"/>
</dbReference>
<evidence type="ECO:0000256" key="9">
    <source>
        <dbReference type="SAM" id="Phobius"/>
    </source>
</evidence>
<dbReference type="OrthoDB" id="6511082at2759"/>
<gene>
    <name evidence="11" type="ORF">OSB1V03_LOCUS4052</name>
</gene>
<sequence>MLMCAERMNTCRGTVYALTLCISNVIIIEIMDVANGLVTIPSPWDRINIFSKLTFSWVWSLFIRAHKKNLEFSDLYRCPKSDETHLVRHKLQIEWDNQLKSKGKPSLYKALIASFGPELIILYMPDAIKELGLQCLQAYCIVYLVRYFNKDPNTSQWRAIWAAVGIMLAALINMFITNVNGTLNCKVGVRIRAACCALIYRKSMRLSHSSLGKTTVGQILNIMSNDVNRFDEGLFLYGNPAWPLS</sequence>
<keyword evidence="8 9" id="KW-0472">Membrane</keyword>
<name>A0A7R9KIB5_9ACAR</name>
<evidence type="ECO:0000256" key="6">
    <source>
        <dbReference type="ARBA" id="ARBA00022840"/>
    </source>
</evidence>
<keyword evidence="6" id="KW-0067">ATP-binding</keyword>
<evidence type="ECO:0000256" key="2">
    <source>
        <dbReference type="ARBA" id="ARBA00009726"/>
    </source>
</evidence>
<dbReference type="Pfam" id="PF00664">
    <property type="entry name" value="ABC_membrane"/>
    <property type="match status" value="1"/>
</dbReference>
<dbReference type="EMBL" id="CAJPIZ010001757">
    <property type="protein sequence ID" value="CAG2104027.1"/>
    <property type="molecule type" value="Genomic_DNA"/>
</dbReference>
<dbReference type="Proteomes" id="UP000759131">
    <property type="component" value="Unassembled WGS sequence"/>
</dbReference>
<keyword evidence="3" id="KW-0813">Transport</keyword>
<dbReference type="PROSITE" id="PS50929">
    <property type="entry name" value="ABC_TM1F"/>
    <property type="match status" value="1"/>
</dbReference>
<feature type="domain" description="ABC transmembrane type-1" evidence="10">
    <location>
        <begin position="136"/>
        <end position="245"/>
    </location>
</feature>
<feature type="transmembrane region" description="Helical" evidence="9">
    <location>
        <begin position="160"/>
        <end position="176"/>
    </location>
</feature>
<dbReference type="GO" id="GO:0005524">
    <property type="term" value="F:ATP binding"/>
    <property type="evidence" value="ECO:0007669"/>
    <property type="project" value="UniProtKB-KW"/>
</dbReference>
<comment type="subcellular location">
    <subcellularLocation>
        <location evidence="1">Membrane</location>
        <topology evidence="1">Multi-pass membrane protein</topology>
    </subcellularLocation>
</comment>
<dbReference type="EMBL" id="OC856332">
    <property type="protein sequence ID" value="CAD7623597.1"/>
    <property type="molecule type" value="Genomic_DNA"/>
</dbReference>
<evidence type="ECO:0000256" key="1">
    <source>
        <dbReference type="ARBA" id="ARBA00004141"/>
    </source>
</evidence>
<dbReference type="InterPro" id="IPR050173">
    <property type="entry name" value="ABC_transporter_C-like"/>
</dbReference>
<evidence type="ECO:0000259" key="10">
    <source>
        <dbReference type="PROSITE" id="PS50929"/>
    </source>
</evidence>
<dbReference type="InterPro" id="IPR011527">
    <property type="entry name" value="ABC1_TM_dom"/>
</dbReference>
<evidence type="ECO:0000313" key="12">
    <source>
        <dbReference type="Proteomes" id="UP000759131"/>
    </source>
</evidence>
<keyword evidence="5" id="KW-0547">Nucleotide-binding</keyword>
<evidence type="ECO:0000256" key="3">
    <source>
        <dbReference type="ARBA" id="ARBA00022448"/>
    </source>
</evidence>
<evidence type="ECO:0000256" key="5">
    <source>
        <dbReference type="ARBA" id="ARBA00022741"/>
    </source>
</evidence>
<organism evidence="11">
    <name type="scientific">Medioppia subpectinata</name>
    <dbReference type="NCBI Taxonomy" id="1979941"/>
    <lineage>
        <taxon>Eukaryota</taxon>
        <taxon>Metazoa</taxon>
        <taxon>Ecdysozoa</taxon>
        <taxon>Arthropoda</taxon>
        <taxon>Chelicerata</taxon>
        <taxon>Arachnida</taxon>
        <taxon>Acari</taxon>
        <taxon>Acariformes</taxon>
        <taxon>Sarcoptiformes</taxon>
        <taxon>Oribatida</taxon>
        <taxon>Brachypylina</taxon>
        <taxon>Oppioidea</taxon>
        <taxon>Oppiidae</taxon>
        <taxon>Medioppia</taxon>
    </lineage>
</organism>
<dbReference type="PANTHER" id="PTHR24223:SF456">
    <property type="entry name" value="MULTIDRUG RESISTANCE-ASSOCIATED PROTEIN LETHAL(2)03659"/>
    <property type="match status" value="1"/>
</dbReference>
<keyword evidence="12" id="KW-1185">Reference proteome</keyword>
<keyword evidence="7 9" id="KW-1133">Transmembrane helix</keyword>
<proteinExistence type="inferred from homology"/>
<keyword evidence="4 9" id="KW-0812">Transmembrane</keyword>